<evidence type="ECO:0000256" key="4">
    <source>
        <dbReference type="ARBA" id="ARBA00022801"/>
    </source>
</evidence>
<dbReference type="Pfam" id="PF16188">
    <property type="entry name" value="Peptidase_M24_C"/>
    <property type="match status" value="1"/>
</dbReference>
<dbReference type="InterPro" id="IPR000587">
    <property type="entry name" value="Creatinase_N"/>
</dbReference>
<dbReference type="GO" id="GO:0046872">
    <property type="term" value="F:metal ion binding"/>
    <property type="evidence" value="ECO:0007669"/>
    <property type="project" value="UniProtKB-KW"/>
</dbReference>
<dbReference type="Gene3D" id="3.40.350.10">
    <property type="entry name" value="Creatinase/prolidase N-terminal domain"/>
    <property type="match status" value="2"/>
</dbReference>
<dbReference type="Pfam" id="PF00557">
    <property type="entry name" value="Peptidase_M24"/>
    <property type="match status" value="1"/>
</dbReference>
<evidence type="ECO:0000256" key="5">
    <source>
        <dbReference type="ARBA" id="ARBA00023211"/>
    </source>
</evidence>
<dbReference type="InterPro" id="IPR000994">
    <property type="entry name" value="Pept_M24"/>
</dbReference>
<dbReference type="SUPFAM" id="SSF55920">
    <property type="entry name" value="Creatinase/aminopeptidase"/>
    <property type="match status" value="1"/>
</dbReference>
<dbReference type="EMBL" id="UYSG01000687">
    <property type="protein sequence ID" value="VDL20786.1"/>
    <property type="molecule type" value="Genomic_DNA"/>
</dbReference>
<dbReference type="InterPro" id="IPR050422">
    <property type="entry name" value="X-Pro_aminopeptidase_P"/>
</dbReference>
<feature type="domain" description="Peptidase M24" evidence="6">
    <location>
        <begin position="327"/>
        <end position="568"/>
    </location>
</feature>
<dbReference type="SUPFAM" id="SSF53092">
    <property type="entry name" value="Creatinase/prolidase N-terminal domain"/>
    <property type="match status" value="1"/>
</dbReference>
<dbReference type="InterPro" id="IPR029149">
    <property type="entry name" value="Creatin/AminoP/Spt16_N"/>
</dbReference>
<keyword evidence="4" id="KW-0378">Hydrolase</keyword>
<dbReference type="PANTHER" id="PTHR43763">
    <property type="entry name" value="XAA-PRO AMINOPEPTIDASE 1"/>
    <property type="match status" value="1"/>
</dbReference>
<dbReference type="OrthoDB" id="9995434at2759"/>
<dbReference type="GO" id="GO:0004177">
    <property type="term" value="F:aminopeptidase activity"/>
    <property type="evidence" value="ECO:0007669"/>
    <property type="project" value="UniProtKB-ARBA"/>
</dbReference>
<dbReference type="AlphaFoldDB" id="A0A0R3SDC3"/>
<dbReference type="Proteomes" id="UP000274504">
    <property type="component" value="Unassembled WGS sequence"/>
</dbReference>
<proteinExistence type="inferred from homology"/>
<dbReference type="FunFam" id="3.90.230.10:FF:000007">
    <property type="entry name" value="Xaa-Pro aminopeptidase P"/>
    <property type="match status" value="1"/>
</dbReference>
<evidence type="ECO:0000256" key="2">
    <source>
        <dbReference type="ARBA" id="ARBA00008766"/>
    </source>
</evidence>
<sequence>MRKFDSTERLSLLRREMRSRNLDAFLLPMQDYHFSEYLAAADERVAFISGFTGSAGNAVISANGKAALWTDGRYHNQAFVQLDDNWILMCEGLPDVPTIPSWLAKITPSSSRIGFDPNQVPFVLLQTFQRDLSAASPEPDAARQFVPVEGANLIDLIWSNRPTRPTRPIRAVPVASFAGYSWEAKLDILRERMKAKSATSLVLSQLDEIAWLFNLRGSDISYNPVFFSYAVVTMEEVHLFVDWKRGAISVNFEEYFRSATHPVHIHSYFEFSSWLNSNSAWRSGRIWLPAVSSHSLVSAVSEKWCFFDVSPVSTLKAVKNSHEVEGIRLAILVDSLALCDFLAWLEDVAQNGGMNPRAVVPCNVEGVEPPQCATEASLATYLDKIRSAAEGCLGLSFSTIPGADANGAVIHYHVDDDNESAPVTASSLFLVDSGGQYETGTTDVTRTVHLGTPTEEQIADYTQVLKAHATLASLIFPDNTPGTKLDVVCRASMWRDRRDYAHGTGHGVGANLCVHEGPIGMSYRRSQAYASLGLLEPGIQKNMVVTIEPGYYVDGKHGIRLENVVLVVDSGQAARDSTTQFLAFDALTLVPFQRRLIDVEALGPEAAAWVDAYHAVVRERLLARLALVEAEHHNMDGNALNPARRRTRDWILRETEALCKLTN</sequence>
<name>A0A0R3SDC3_HYMDI</name>
<evidence type="ECO:0000313" key="9">
    <source>
        <dbReference type="EMBL" id="VDL20786.1"/>
    </source>
</evidence>
<comment type="similarity">
    <text evidence="2">Belongs to the peptidase M24B family.</text>
</comment>
<dbReference type="PANTHER" id="PTHR43763:SF6">
    <property type="entry name" value="XAA-PRO AMINOPEPTIDASE 1"/>
    <property type="match status" value="1"/>
</dbReference>
<dbReference type="Gene3D" id="3.90.230.10">
    <property type="entry name" value="Creatinase/methionine aminopeptidase superfamily"/>
    <property type="match status" value="1"/>
</dbReference>
<evidence type="ECO:0000313" key="11">
    <source>
        <dbReference type="WBParaSite" id="HDID_0000267001-mRNA-1"/>
    </source>
</evidence>
<dbReference type="STRING" id="6216.A0A0R3SDC3"/>
<evidence type="ECO:0000256" key="3">
    <source>
        <dbReference type="ARBA" id="ARBA00022723"/>
    </source>
</evidence>
<organism evidence="11">
    <name type="scientific">Hymenolepis diminuta</name>
    <name type="common">Rat tapeworm</name>
    <dbReference type="NCBI Taxonomy" id="6216"/>
    <lineage>
        <taxon>Eukaryota</taxon>
        <taxon>Metazoa</taxon>
        <taxon>Spiralia</taxon>
        <taxon>Lophotrochozoa</taxon>
        <taxon>Platyhelminthes</taxon>
        <taxon>Cestoda</taxon>
        <taxon>Eucestoda</taxon>
        <taxon>Cyclophyllidea</taxon>
        <taxon>Hymenolepididae</taxon>
        <taxon>Hymenolepis</taxon>
    </lineage>
</organism>
<keyword evidence="5" id="KW-0464">Manganese</keyword>
<dbReference type="InterPro" id="IPR032416">
    <property type="entry name" value="Peptidase_M24_C"/>
</dbReference>
<dbReference type="Pfam" id="PF01321">
    <property type="entry name" value="Creatinase_N"/>
    <property type="match status" value="1"/>
</dbReference>
<dbReference type="Pfam" id="PF16189">
    <property type="entry name" value="Creatinase_N_2"/>
    <property type="match status" value="1"/>
</dbReference>
<evidence type="ECO:0000259" key="8">
    <source>
        <dbReference type="Pfam" id="PF16188"/>
    </source>
</evidence>
<dbReference type="GO" id="GO:0005737">
    <property type="term" value="C:cytoplasm"/>
    <property type="evidence" value="ECO:0007669"/>
    <property type="project" value="UniProtKB-ARBA"/>
</dbReference>
<evidence type="ECO:0000313" key="10">
    <source>
        <dbReference type="Proteomes" id="UP000274504"/>
    </source>
</evidence>
<evidence type="ECO:0000256" key="1">
    <source>
        <dbReference type="ARBA" id="ARBA00001936"/>
    </source>
</evidence>
<comment type="cofactor">
    <cofactor evidence="1">
        <name>Mn(2+)</name>
        <dbReference type="ChEBI" id="CHEBI:29035"/>
    </cofactor>
</comment>
<evidence type="ECO:0000259" key="7">
    <source>
        <dbReference type="Pfam" id="PF01321"/>
    </source>
</evidence>
<gene>
    <name evidence="9" type="ORF">HDID_LOCUS2668</name>
</gene>
<keyword evidence="3" id="KW-0479">Metal-binding</keyword>
<evidence type="ECO:0000259" key="6">
    <source>
        <dbReference type="Pfam" id="PF00557"/>
    </source>
</evidence>
<feature type="domain" description="Creatinase N-terminal" evidence="7">
    <location>
        <begin position="9"/>
        <end position="135"/>
    </location>
</feature>
<dbReference type="InterPro" id="IPR036005">
    <property type="entry name" value="Creatinase/aminopeptidase-like"/>
</dbReference>
<protein>
    <submittedName>
        <fullName evidence="11">Creatinase/aminopeptidase</fullName>
    </submittedName>
</protein>
<reference evidence="9 10" key="2">
    <citation type="submission" date="2018-11" db="EMBL/GenBank/DDBJ databases">
        <authorList>
            <consortium name="Pathogen Informatics"/>
        </authorList>
    </citation>
    <scope>NUCLEOTIDE SEQUENCE [LARGE SCALE GENOMIC DNA]</scope>
</reference>
<reference evidence="11" key="1">
    <citation type="submission" date="2017-02" db="UniProtKB">
        <authorList>
            <consortium name="WormBaseParasite"/>
        </authorList>
    </citation>
    <scope>IDENTIFICATION</scope>
</reference>
<accession>A0A0R3SDC3</accession>
<dbReference type="WBParaSite" id="HDID_0000267001-mRNA-1">
    <property type="protein sequence ID" value="HDID_0000267001-mRNA-1"/>
    <property type="gene ID" value="HDID_0000267001"/>
</dbReference>
<feature type="domain" description="Peptidase M24 C-terminal" evidence="8">
    <location>
        <begin position="580"/>
        <end position="656"/>
    </location>
</feature>